<dbReference type="InterPro" id="IPR003582">
    <property type="entry name" value="ShKT_dom"/>
</dbReference>
<dbReference type="Proteomes" id="UP000267096">
    <property type="component" value="Unassembled WGS sequence"/>
</dbReference>
<dbReference type="AlphaFoldDB" id="A0A0M3IZB9"/>
<evidence type="ECO:0000313" key="4">
    <source>
        <dbReference type="EMBL" id="VDK17779.1"/>
    </source>
</evidence>
<evidence type="ECO:0000256" key="1">
    <source>
        <dbReference type="PROSITE-ProRule" id="PRU01005"/>
    </source>
</evidence>
<evidence type="ECO:0000313" key="6">
    <source>
        <dbReference type="WBParaSite" id="ASIM_0000060101-mRNA-1"/>
    </source>
</evidence>
<evidence type="ECO:0000313" key="5">
    <source>
        <dbReference type="Proteomes" id="UP000267096"/>
    </source>
</evidence>
<comment type="caution">
    <text evidence="1">Lacks conserved residue(s) required for the propagation of feature annotation.</text>
</comment>
<accession>A0A0M3IZB9</accession>
<reference evidence="6" key="1">
    <citation type="submission" date="2017-02" db="UniProtKB">
        <authorList>
            <consortium name="WormBaseParasite"/>
        </authorList>
    </citation>
    <scope>IDENTIFICATION</scope>
</reference>
<dbReference type="SMART" id="SM00254">
    <property type="entry name" value="ShKT"/>
    <property type="match status" value="2"/>
</dbReference>
<dbReference type="WBParaSite" id="ASIM_0000060101-mRNA-1">
    <property type="protein sequence ID" value="ASIM_0000060101-mRNA-1"/>
    <property type="gene ID" value="ASIM_0000060101"/>
</dbReference>
<keyword evidence="2" id="KW-0812">Transmembrane</keyword>
<proteinExistence type="predicted"/>
<protein>
    <submittedName>
        <fullName evidence="6">ShKT domain-containing protein</fullName>
    </submittedName>
</protein>
<reference evidence="4 5" key="2">
    <citation type="submission" date="2018-11" db="EMBL/GenBank/DDBJ databases">
        <authorList>
            <consortium name="Pathogen Informatics"/>
        </authorList>
    </citation>
    <scope>NUCLEOTIDE SEQUENCE [LARGE SCALE GENOMIC DNA]</scope>
</reference>
<keyword evidence="2" id="KW-1133">Transmembrane helix</keyword>
<dbReference type="PROSITE" id="PS51670">
    <property type="entry name" value="SHKT"/>
    <property type="match status" value="1"/>
</dbReference>
<dbReference type="EMBL" id="UYRR01000336">
    <property type="protein sequence ID" value="VDK17779.1"/>
    <property type="molecule type" value="Genomic_DNA"/>
</dbReference>
<keyword evidence="5" id="KW-1185">Reference proteome</keyword>
<keyword evidence="2" id="KW-0472">Membrane</keyword>
<organism evidence="6">
    <name type="scientific">Anisakis simplex</name>
    <name type="common">Herring worm</name>
    <dbReference type="NCBI Taxonomy" id="6269"/>
    <lineage>
        <taxon>Eukaryota</taxon>
        <taxon>Metazoa</taxon>
        <taxon>Ecdysozoa</taxon>
        <taxon>Nematoda</taxon>
        <taxon>Chromadorea</taxon>
        <taxon>Rhabditida</taxon>
        <taxon>Spirurina</taxon>
        <taxon>Ascaridomorpha</taxon>
        <taxon>Ascaridoidea</taxon>
        <taxon>Anisakidae</taxon>
        <taxon>Anisakis</taxon>
        <taxon>Anisakis simplex complex</taxon>
    </lineage>
</organism>
<name>A0A0M3IZB9_ANISI</name>
<feature type="domain" description="ShKT" evidence="3">
    <location>
        <begin position="207"/>
        <end position="239"/>
    </location>
</feature>
<feature type="transmembrane region" description="Helical" evidence="2">
    <location>
        <begin position="139"/>
        <end position="160"/>
    </location>
</feature>
<sequence>MPFVFRSVVYRTGFMINDTSNLARLANQIAVFFKIDTAEIVSSEFPNDLQLQLVIQSFIGTPVADTALVNALRYIMAPESNDSVCALLNFCFLLHAKWNGMAVISRLSMILKREDKQPQFLTRISRVLSTSPFLDKVRLASVMYSWSFISMAVLTFLWVFKVHGEDNMEQCRNDVLDCRDVKTHNLCGTSLGKLCIKTCERCNGPKCADIDECTLFAKKGLCDTSFVFRKDCSFTCGVCSGQ</sequence>
<gene>
    <name evidence="4" type="ORF">ASIM_LOCUS502</name>
</gene>
<evidence type="ECO:0000256" key="2">
    <source>
        <dbReference type="SAM" id="Phobius"/>
    </source>
</evidence>
<evidence type="ECO:0000259" key="3">
    <source>
        <dbReference type="PROSITE" id="PS51670"/>
    </source>
</evidence>